<dbReference type="EMBL" id="JAHLQK010000004">
    <property type="protein sequence ID" value="MBU5676862.1"/>
    <property type="molecule type" value="Genomic_DNA"/>
</dbReference>
<keyword evidence="3" id="KW-1185">Reference proteome</keyword>
<name>A0ABS6G577_9FIRM</name>
<gene>
    <name evidence="2" type="ORF">KQI88_10575</name>
</gene>
<comment type="caution">
    <text evidence="2">The sequence shown here is derived from an EMBL/GenBank/DDBJ whole genome shotgun (WGS) entry which is preliminary data.</text>
</comment>
<dbReference type="Proteomes" id="UP000779508">
    <property type="component" value="Unassembled WGS sequence"/>
</dbReference>
<sequence>MKKKEHFFKKNEHWKNGKLKYVFIIILGFLIGYFLNVLGYSFLSF</sequence>
<evidence type="ECO:0000256" key="1">
    <source>
        <dbReference type="SAM" id="Phobius"/>
    </source>
</evidence>
<keyword evidence="1" id="KW-1133">Transmembrane helix</keyword>
<evidence type="ECO:0000313" key="2">
    <source>
        <dbReference type="EMBL" id="MBU5676862.1"/>
    </source>
</evidence>
<feature type="transmembrane region" description="Helical" evidence="1">
    <location>
        <begin position="21"/>
        <end position="43"/>
    </location>
</feature>
<dbReference type="RefSeq" id="WP_216417153.1">
    <property type="nucleotide sequence ID" value="NZ_JAHLQK010000004.1"/>
</dbReference>
<protein>
    <submittedName>
        <fullName evidence="2">Uncharacterized protein</fullName>
    </submittedName>
</protein>
<accession>A0ABS6G577</accession>
<keyword evidence="1" id="KW-0812">Transmembrane</keyword>
<reference evidence="2 3" key="1">
    <citation type="submission" date="2021-06" db="EMBL/GenBank/DDBJ databases">
        <authorList>
            <person name="Sun Q."/>
            <person name="Li D."/>
        </authorList>
    </citation>
    <scope>NUCLEOTIDE SEQUENCE [LARGE SCALE GENOMIC DNA]</scope>
    <source>
        <strain evidence="2 3">MSJ-5</strain>
    </source>
</reference>
<keyword evidence="1" id="KW-0472">Membrane</keyword>
<organism evidence="2 3">
    <name type="scientific">Alkaliphilus flagellatus</name>
    <dbReference type="NCBI Taxonomy" id="2841507"/>
    <lineage>
        <taxon>Bacteria</taxon>
        <taxon>Bacillati</taxon>
        <taxon>Bacillota</taxon>
        <taxon>Clostridia</taxon>
        <taxon>Peptostreptococcales</taxon>
        <taxon>Natronincolaceae</taxon>
        <taxon>Alkaliphilus</taxon>
    </lineage>
</organism>
<proteinExistence type="predicted"/>
<evidence type="ECO:0000313" key="3">
    <source>
        <dbReference type="Proteomes" id="UP000779508"/>
    </source>
</evidence>